<keyword evidence="3" id="KW-0393">Immunoglobulin domain</keyword>
<dbReference type="AlphaFoldDB" id="A0A673XI59"/>
<dbReference type="InterPro" id="IPR036179">
    <property type="entry name" value="Ig-like_dom_sf"/>
</dbReference>
<evidence type="ECO:0000256" key="1">
    <source>
        <dbReference type="ARBA" id="ARBA00022859"/>
    </source>
</evidence>
<dbReference type="Proteomes" id="UP000472277">
    <property type="component" value="Chromosome 1"/>
</dbReference>
<dbReference type="SMART" id="SM00409">
    <property type="entry name" value="IG"/>
    <property type="match status" value="1"/>
</dbReference>
<dbReference type="Ensembl" id="ENSSTUT00000025135.1">
    <property type="protein sequence ID" value="ENSSTUP00000023949.1"/>
    <property type="gene ID" value="ENSSTUG00000010446.1"/>
</dbReference>
<evidence type="ECO:0000256" key="2">
    <source>
        <dbReference type="ARBA" id="ARBA00023130"/>
    </source>
</evidence>
<organism evidence="7 8">
    <name type="scientific">Salmo trutta</name>
    <name type="common">Brown trout</name>
    <dbReference type="NCBI Taxonomy" id="8032"/>
    <lineage>
        <taxon>Eukaryota</taxon>
        <taxon>Metazoa</taxon>
        <taxon>Chordata</taxon>
        <taxon>Craniata</taxon>
        <taxon>Vertebrata</taxon>
        <taxon>Euteleostomi</taxon>
        <taxon>Actinopterygii</taxon>
        <taxon>Neopterygii</taxon>
        <taxon>Teleostei</taxon>
        <taxon>Protacanthopterygii</taxon>
        <taxon>Salmoniformes</taxon>
        <taxon>Salmonidae</taxon>
        <taxon>Salmoninae</taxon>
        <taxon>Salmo</taxon>
    </lineage>
</organism>
<evidence type="ECO:0000313" key="8">
    <source>
        <dbReference type="Proteomes" id="UP000472277"/>
    </source>
</evidence>
<keyword evidence="2" id="KW-1064">Adaptive immunity</keyword>
<reference evidence="7" key="1">
    <citation type="submission" date="2021-04" db="EMBL/GenBank/DDBJ databases">
        <authorList>
            <consortium name="Wellcome Sanger Institute Data Sharing"/>
        </authorList>
    </citation>
    <scope>NUCLEOTIDE SEQUENCE [LARGE SCALE GENOMIC DNA]</scope>
</reference>
<dbReference type="GO" id="GO:0002250">
    <property type="term" value="P:adaptive immune response"/>
    <property type="evidence" value="ECO:0007669"/>
    <property type="project" value="UniProtKB-KW"/>
</dbReference>
<dbReference type="Pfam" id="PF07654">
    <property type="entry name" value="C1-set"/>
    <property type="match status" value="3"/>
</dbReference>
<accession>A0A673XI59</accession>
<dbReference type="GO" id="GO:0019814">
    <property type="term" value="C:immunoglobulin complex"/>
    <property type="evidence" value="ECO:0007669"/>
    <property type="project" value="UniProtKB-KW"/>
</dbReference>
<dbReference type="GO" id="GO:0005576">
    <property type="term" value="C:extracellular region"/>
    <property type="evidence" value="ECO:0007669"/>
    <property type="project" value="UniProtKB-ARBA"/>
</dbReference>
<dbReference type="InterPro" id="IPR050199">
    <property type="entry name" value="IgHV"/>
</dbReference>
<protein>
    <recommendedName>
        <fullName evidence="6">Ig-like domain-containing protein</fullName>
    </recommendedName>
</protein>
<dbReference type="InterPro" id="IPR003599">
    <property type="entry name" value="Ig_sub"/>
</dbReference>
<keyword evidence="1" id="KW-0391">Immunity</keyword>
<evidence type="ECO:0000256" key="4">
    <source>
        <dbReference type="ARBA" id="ARBA00043265"/>
    </source>
</evidence>
<feature type="domain" description="Ig-like" evidence="6">
    <location>
        <begin position="143"/>
        <end position="242"/>
    </location>
</feature>
<reference evidence="7" key="2">
    <citation type="submission" date="2025-08" db="UniProtKB">
        <authorList>
            <consortium name="Ensembl"/>
        </authorList>
    </citation>
    <scope>IDENTIFICATION</scope>
</reference>
<dbReference type="SMART" id="SM00407">
    <property type="entry name" value="IGc1"/>
    <property type="match status" value="2"/>
</dbReference>
<feature type="signal peptide" evidence="5">
    <location>
        <begin position="1"/>
        <end position="17"/>
    </location>
</feature>
<dbReference type="SMART" id="SM00406">
    <property type="entry name" value="IGv"/>
    <property type="match status" value="1"/>
</dbReference>
<sequence length="494" mass="53968">MFPASLLLLPIVYYVHGIVDPVLDQPSSMVVKPGESLSITCKVSGYSISDDSYTTDWIGHPVDKAMERIGDSDGNCKDSLKSRFSISKNDSNNIVIVEGQIILTEDTAVYYCVRYNDTKTGAGHCDAFDYWGKGTQVTVSTAPSSLLTLMNCGTPSNDIYSIGCVAKGFSPSSHTFKWTDDSGKALTDFVQYPAVQSGGTYTGVSQLRVAKNVWEISKSFNCSVDHAGVVKTAVINRPKPLTVTLNPPSVKKVFIDNQAVMDCVISGTDQDTVSGTTITWHVNGRKQTDHIDLKPIESKGKLNSRVSTLTINQTEWTKVNKVQCSAMKRGEDTPVIQDLSFTKGSEAPSVFVHLLPEEDTKKEGEVTLVCLVACPSLCDVYIMWQVDSGQYQEGVTSPPQKNQKGNHSVTSVFTTTKDKWDTNLMFTCAVKHAGLDNNTALKERSVSKSLGNSYNDEDEFGSLWSTTSSFIILFLLSLTYSTVLSLVKVLTPLI</sequence>
<proteinExistence type="predicted"/>
<feature type="domain" description="Ig-like" evidence="6">
    <location>
        <begin position="248"/>
        <end position="340"/>
    </location>
</feature>
<reference evidence="7" key="3">
    <citation type="submission" date="2025-09" db="UniProtKB">
        <authorList>
            <consortium name="Ensembl"/>
        </authorList>
    </citation>
    <scope>IDENTIFICATION</scope>
</reference>
<keyword evidence="8" id="KW-1185">Reference proteome</keyword>
<name>A0A673XI59_SALTR</name>
<dbReference type="InterPro" id="IPR007110">
    <property type="entry name" value="Ig-like_dom"/>
</dbReference>
<evidence type="ECO:0000256" key="3">
    <source>
        <dbReference type="ARBA" id="ARBA00023319"/>
    </source>
</evidence>
<dbReference type="SUPFAM" id="SSF48726">
    <property type="entry name" value="Immunoglobulin"/>
    <property type="match status" value="4"/>
</dbReference>
<dbReference type="PROSITE" id="PS00290">
    <property type="entry name" value="IG_MHC"/>
    <property type="match status" value="1"/>
</dbReference>
<dbReference type="PROSITE" id="PS50835">
    <property type="entry name" value="IG_LIKE"/>
    <property type="match status" value="4"/>
</dbReference>
<dbReference type="InterPro" id="IPR013106">
    <property type="entry name" value="Ig_V-set"/>
</dbReference>
<evidence type="ECO:0000259" key="6">
    <source>
        <dbReference type="PROSITE" id="PS50835"/>
    </source>
</evidence>
<dbReference type="GeneTree" id="ENSGT00940000161491"/>
<dbReference type="InterPro" id="IPR013783">
    <property type="entry name" value="Ig-like_fold"/>
</dbReference>
<evidence type="ECO:0000256" key="5">
    <source>
        <dbReference type="SAM" id="SignalP"/>
    </source>
</evidence>
<feature type="domain" description="Ig-like" evidence="6">
    <location>
        <begin position="10"/>
        <end position="112"/>
    </location>
</feature>
<feature type="domain" description="Ig-like" evidence="6">
    <location>
        <begin position="348"/>
        <end position="447"/>
    </location>
</feature>
<feature type="chain" id="PRO_5025620670" description="Ig-like domain-containing protein" evidence="5">
    <location>
        <begin position="18"/>
        <end position="494"/>
    </location>
</feature>
<dbReference type="InterPro" id="IPR003006">
    <property type="entry name" value="Ig/MHC_CS"/>
</dbReference>
<dbReference type="InterPro" id="IPR003597">
    <property type="entry name" value="Ig_C1-set"/>
</dbReference>
<dbReference type="Gene3D" id="2.60.40.10">
    <property type="entry name" value="Immunoglobulins"/>
    <property type="match status" value="4"/>
</dbReference>
<dbReference type="PANTHER" id="PTHR23266">
    <property type="entry name" value="IMMUNOGLOBULIN HEAVY CHAIN"/>
    <property type="match status" value="1"/>
</dbReference>
<keyword evidence="5" id="KW-0732">Signal</keyword>
<keyword evidence="4" id="KW-1280">Immunoglobulin</keyword>
<evidence type="ECO:0000313" key="7">
    <source>
        <dbReference type="Ensembl" id="ENSSTUP00000023949.1"/>
    </source>
</evidence>
<dbReference type="Pfam" id="PF07686">
    <property type="entry name" value="V-set"/>
    <property type="match status" value="1"/>
</dbReference>
<dbReference type="FunFam" id="2.60.40.10:FF:002350">
    <property type="entry name" value="Immunoglobulin heavy variable 1-4"/>
    <property type="match status" value="1"/>
</dbReference>